<feature type="coiled-coil region" evidence="1">
    <location>
        <begin position="390"/>
        <end position="427"/>
    </location>
</feature>
<keyword evidence="4" id="KW-1185">Reference proteome</keyword>
<reference evidence="4" key="1">
    <citation type="submission" date="2016-10" db="EMBL/GenBank/DDBJ databases">
        <authorList>
            <person name="Varghese N."/>
            <person name="Submissions S."/>
        </authorList>
    </citation>
    <scope>NUCLEOTIDE SEQUENCE [LARGE SCALE GENOMIC DNA]</scope>
    <source>
        <strain evidence="4">DSM 45419</strain>
    </source>
</reference>
<dbReference type="RefSeq" id="WP_175479737.1">
    <property type="nucleotide sequence ID" value="NZ_FNHE01000027.1"/>
</dbReference>
<evidence type="ECO:0000256" key="1">
    <source>
        <dbReference type="SAM" id="Coils"/>
    </source>
</evidence>
<dbReference type="SUPFAM" id="SSF52540">
    <property type="entry name" value="P-loop containing nucleoside triphosphate hydrolases"/>
    <property type="match status" value="1"/>
</dbReference>
<accession>A0A1H0BT18</accession>
<proteinExistence type="predicted"/>
<dbReference type="Proteomes" id="UP000198680">
    <property type="component" value="Unassembled WGS sequence"/>
</dbReference>
<evidence type="ECO:0000259" key="2">
    <source>
        <dbReference type="Pfam" id="PF10088"/>
    </source>
</evidence>
<dbReference type="InterPro" id="IPR018760">
    <property type="entry name" value="DUF2326"/>
</dbReference>
<name>A0A1H0BT18_9ACTN</name>
<gene>
    <name evidence="3" type="ORF">SAMN05660642_04932</name>
</gene>
<protein>
    <submittedName>
        <fullName evidence="3">Uncharacterized protein YydD, contains DUF2326 domain</fullName>
    </submittedName>
</protein>
<dbReference type="EMBL" id="FNHE01000027">
    <property type="protein sequence ID" value="SDN48768.1"/>
    <property type="molecule type" value="Genomic_DNA"/>
</dbReference>
<organism evidence="3 4">
    <name type="scientific">Geodermatophilus siccatus</name>
    <dbReference type="NCBI Taxonomy" id="1137991"/>
    <lineage>
        <taxon>Bacteria</taxon>
        <taxon>Bacillati</taxon>
        <taxon>Actinomycetota</taxon>
        <taxon>Actinomycetes</taxon>
        <taxon>Geodermatophilales</taxon>
        <taxon>Geodermatophilaceae</taxon>
        <taxon>Geodermatophilus</taxon>
    </lineage>
</organism>
<dbReference type="AlphaFoldDB" id="A0A1H0BT18"/>
<dbReference type="Gene3D" id="3.40.50.300">
    <property type="entry name" value="P-loop containing nucleotide triphosphate hydrolases"/>
    <property type="match status" value="1"/>
</dbReference>
<feature type="coiled-coil region" evidence="1">
    <location>
        <begin position="220"/>
        <end position="277"/>
    </location>
</feature>
<evidence type="ECO:0000313" key="3">
    <source>
        <dbReference type="EMBL" id="SDN48768.1"/>
    </source>
</evidence>
<dbReference type="InterPro" id="IPR027417">
    <property type="entry name" value="P-loop_NTPase"/>
</dbReference>
<evidence type="ECO:0000313" key="4">
    <source>
        <dbReference type="Proteomes" id="UP000198680"/>
    </source>
</evidence>
<dbReference type="Pfam" id="PF10088">
    <property type="entry name" value="DUF2326"/>
    <property type="match status" value="1"/>
</dbReference>
<feature type="domain" description="DUF2326" evidence="2">
    <location>
        <begin position="451"/>
        <end position="583"/>
    </location>
</feature>
<sequence>MIRLESVSANQDSFHAVTFKSNFNVIMADRTPESRDVDTRNGAGKTTLLQIIDFCLGARLGDFGALPKLTGKGWEFTRTFLLRGYDDQLPRVSVTRSIDEPARLVLEGDLQDAGIVDEPVRRTTVTAGILTDWLGERLFGLKPRSIRDEGEPTFRRLFAHFLRYRNESYLSPFETFSRQSSADIQSANTFLLDLDWRLASEWQRLKDREKRLNALGRQGVEEVGQEIADLESLRARLETRLRRLRNQVAEFRVLDEYREIETRANDLTSRLQRLANDRSINQRLLHVYETQLGEEVSGDLGAEQIVDLFNAAKVELGDAVVRRLSDVVSFHEQIARNRRDYLESEVRRLRQVDAQLTSDIERLDEERRTDMRLLATTGAIDDFGALQQRVGQAAAELESVERRLAELRELRAGKARLRLDRLDLQERVSRDLDERRLRLGEIAADFSDIFELLYDEPADLVVDAGAAGYRFRTNLPRGGSHGVDKVAIFALDLALVTHWTEAGKGPGVLLHDSILFDGVDERQVVKALSLAEERSTQAGFQYILTLNSDRLPAADTQLSTDLREAVVLQLTDKSDEGRLLGVRV</sequence>
<keyword evidence="1" id="KW-0175">Coiled coil</keyword>